<dbReference type="GO" id="GO:1902201">
    <property type="term" value="P:negative regulation of bacterial-type flagellum-dependent cell motility"/>
    <property type="evidence" value="ECO:0007669"/>
    <property type="project" value="TreeGrafter"/>
</dbReference>
<feature type="domain" description="GGDEF" evidence="4">
    <location>
        <begin position="520"/>
        <end position="657"/>
    </location>
</feature>
<dbReference type="PANTHER" id="PTHR45138:SF9">
    <property type="entry name" value="DIGUANYLATE CYCLASE DGCM-RELATED"/>
    <property type="match status" value="1"/>
</dbReference>
<feature type="domain" description="PAS" evidence="2">
    <location>
        <begin position="347"/>
        <end position="419"/>
    </location>
</feature>
<dbReference type="CDD" id="cd01949">
    <property type="entry name" value="GGDEF"/>
    <property type="match status" value="1"/>
</dbReference>
<dbReference type="SUPFAM" id="SSF55073">
    <property type="entry name" value="Nucleotide cyclase"/>
    <property type="match status" value="1"/>
</dbReference>
<dbReference type="SMART" id="SM00091">
    <property type="entry name" value="PAS"/>
    <property type="match status" value="2"/>
</dbReference>
<dbReference type="OrthoDB" id="9759607at2"/>
<evidence type="ECO:0000256" key="1">
    <source>
        <dbReference type="SAM" id="Phobius"/>
    </source>
</evidence>
<evidence type="ECO:0008006" key="7">
    <source>
        <dbReference type="Google" id="ProtNLM"/>
    </source>
</evidence>
<dbReference type="SMART" id="SM00086">
    <property type="entry name" value="PAC"/>
    <property type="match status" value="2"/>
</dbReference>
<dbReference type="InterPro" id="IPR000014">
    <property type="entry name" value="PAS"/>
</dbReference>
<dbReference type="Gene3D" id="3.30.450.20">
    <property type="entry name" value="PAS domain"/>
    <property type="match status" value="2"/>
</dbReference>
<reference evidence="5 6" key="1">
    <citation type="submission" date="2019-07" db="EMBL/GenBank/DDBJ databases">
        <title>Whole genome shotgun sequence of Halolactibacillus alkaliphilus NBRC 103919.</title>
        <authorList>
            <person name="Hosoyama A."/>
            <person name="Uohara A."/>
            <person name="Ohji S."/>
            <person name="Ichikawa N."/>
        </authorList>
    </citation>
    <scope>NUCLEOTIDE SEQUENCE [LARGE SCALE GENOMIC DNA]</scope>
    <source>
        <strain evidence="5 6">NBRC 103919</strain>
    </source>
</reference>
<feature type="transmembrane region" description="Helical" evidence="1">
    <location>
        <begin position="95"/>
        <end position="111"/>
    </location>
</feature>
<proteinExistence type="predicted"/>
<keyword evidence="1" id="KW-1133">Transmembrane helix</keyword>
<dbReference type="NCBIfam" id="TIGR00254">
    <property type="entry name" value="GGDEF"/>
    <property type="match status" value="1"/>
</dbReference>
<dbReference type="InterPro" id="IPR035965">
    <property type="entry name" value="PAS-like_dom_sf"/>
</dbReference>
<dbReference type="Proteomes" id="UP000321400">
    <property type="component" value="Unassembled WGS sequence"/>
</dbReference>
<dbReference type="FunFam" id="3.30.70.270:FF:000001">
    <property type="entry name" value="Diguanylate cyclase domain protein"/>
    <property type="match status" value="1"/>
</dbReference>
<dbReference type="EMBL" id="BJYE01000020">
    <property type="protein sequence ID" value="GEN57203.1"/>
    <property type="molecule type" value="Genomic_DNA"/>
</dbReference>
<feature type="domain" description="PAC" evidence="3">
    <location>
        <begin position="296"/>
        <end position="346"/>
    </location>
</feature>
<feature type="domain" description="PAS" evidence="2">
    <location>
        <begin position="222"/>
        <end position="266"/>
    </location>
</feature>
<dbReference type="InterPro" id="IPR043128">
    <property type="entry name" value="Rev_trsase/Diguanyl_cyclase"/>
</dbReference>
<accession>A0A511X2N8</accession>
<dbReference type="PANTHER" id="PTHR45138">
    <property type="entry name" value="REGULATORY COMPONENTS OF SENSORY TRANSDUCTION SYSTEM"/>
    <property type="match status" value="1"/>
</dbReference>
<dbReference type="SUPFAM" id="SSF55785">
    <property type="entry name" value="PYP-like sensor domain (PAS domain)"/>
    <property type="match status" value="2"/>
</dbReference>
<dbReference type="SMART" id="SM00267">
    <property type="entry name" value="GGDEF"/>
    <property type="match status" value="1"/>
</dbReference>
<keyword evidence="1" id="KW-0812">Transmembrane</keyword>
<dbReference type="PROSITE" id="PS50887">
    <property type="entry name" value="GGDEF"/>
    <property type="match status" value="1"/>
</dbReference>
<dbReference type="InterPro" id="IPR001610">
    <property type="entry name" value="PAC"/>
</dbReference>
<dbReference type="InterPro" id="IPR000700">
    <property type="entry name" value="PAS-assoc_C"/>
</dbReference>
<dbReference type="STRING" id="442899.SAMN05720591_12137"/>
<evidence type="ECO:0000313" key="6">
    <source>
        <dbReference type="Proteomes" id="UP000321400"/>
    </source>
</evidence>
<dbReference type="GO" id="GO:0043709">
    <property type="term" value="P:cell adhesion involved in single-species biofilm formation"/>
    <property type="evidence" value="ECO:0007669"/>
    <property type="project" value="TreeGrafter"/>
</dbReference>
<dbReference type="Pfam" id="PF00990">
    <property type="entry name" value="GGDEF"/>
    <property type="match status" value="1"/>
</dbReference>
<evidence type="ECO:0000313" key="5">
    <source>
        <dbReference type="EMBL" id="GEN57203.1"/>
    </source>
</evidence>
<dbReference type="InterPro" id="IPR000160">
    <property type="entry name" value="GGDEF_dom"/>
</dbReference>
<feature type="transmembrane region" description="Helical" evidence="1">
    <location>
        <begin position="64"/>
        <end position="88"/>
    </location>
</feature>
<feature type="transmembrane region" description="Helical" evidence="1">
    <location>
        <begin position="37"/>
        <end position="58"/>
    </location>
</feature>
<dbReference type="CDD" id="cd00130">
    <property type="entry name" value="PAS"/>
    <property type="match status" value="2"/>
</dbReference>
<gene>
    <name evidence="5" type="ORF">HAL01_16670</name>
</gene>
<dbReference type="PROSITE" id="PS50113">
    <property type="entry name" value="PAC"/>
    <property type="match status" value="2"/>
</dbReference>
<feature type="domain" description="PAC" evidence="3">
    <location>
        <begin position="422"/>
        <end position="474"/>
    </location>
</feature>
<feature type="transmembrane region" description="Helical" evidence="1">
    <location>
        <begin position="123"/>
        <end position="142"/>
    </location>
</feature>
<organism evidence="5 6">
    <name type="scientific">Halolactibacillus alkaliphilus</name>
    <dbReference type="NCBI Taxonomy" id="442899"/>
    <lineage>
        <taxon>Bacteria</taxon>
        <taxon>Bacillati</taxon>
        <taxon>Bacillota</taxon>
        <taxon>Bacilli</taxon>
        <taxon>Bacillales</taxon>
        <taxon>Bacillaceae</taxon>
        <taxon>Halolactibacillus</taxon>
    </lineage>
</organism>
<dbReference type="AlphaFoldDB" id="A0A511X2N8"/>
<dbReference type="InterPro" id="IPR050469">
    <property type="entry name" value="Diguanylate_Cyclase"/>
</dbReference>
<dbReference type="PROSITE" id="PS50112">
    <property type="entry name" value="PAS"/>
    <property type="match status" value="2"/>
</dbReference>
<sequence length="660" mass="75116">MQLDTKTLIFILSLILITQVIALFIQYQLENKPYRGIGWWLSGACLMVLGVLFMPLVNVESLRFLAMVANPFMVLGQVFFYIGIVRFFNQKENRYLLGTSYVVFLLIYYYFIFIDNDISSRTIVINSALALISFLTLLKLISEKDQAKFNAAKFTAVAFLVYGIFLTVRVIYTVRAPSVQTYIEQGMLLKASFIIPVITSNLWTFGLVLMINQRLNIENLLEKEKMRLIFNTGPDAAMITRLHDGAFVDVNGGFSTIFGYTREEVLQDHTAKICVWNQNDDRQQFIIKLKEQGICENMEYLFKDKKGQQFYGIISARKILIQGVPHSISVIRDITKRREVEQALMESEEQYRSILNASPDDITITDLEGYILMISPAAKQMFGYEESFNQFVGMHILDFIVPEDVERAKANIQKMYHDGASRPNEYHGVRQDGSTFDIEVNSGFVRNPNGEPIRMVFIVRDITERKIADQQIQALVQQLEIEKNTAQLHAMTDSLTGLSNRRYFDLVLKTEFYRLRRSKMALSLIMLDIDHFKKFNDTYGHLNGDECLKKIGDTLRAIVGRTTDTVARFGGEEFIVILPETDAHGAINVAERIRSGVESLKINHSASDTAPYVTVSLGVVSVNPSNVISPKHIVETADKALYAAKNNGRNRMEVIDESNT</sequence>
<evidence type="ECO:0000259" key="3">
    <source>
        <dbReference type="PROSITE" id="PS50113"/>
    </source>
</evidence>
<evidence type="ECO:0000259" key="4">
    <source>
        <dbReference type="PROSITE" id="PS50887"/>
    </source>
</evidence>
<dbReference type="InterPro" id="IPR029787">
    <property type="entry name" value="Nucleotide_cyclase"/>
</dbReference>
<keyword evidence="6" id="KW-1185">Reference proteome</keyword>
<name>A0A511X2N8_9BACI</name>
<dbReference type="Gene3D" id="3.30.70.270">
    <property type="match status" value="1"/>
</dbReference>
<dbReference type="GO" id="GO:0005886">
    <property type="term" value="C:plasma membrane"/>
    <property type="evidence" value="ECO:0007669"/>
    <property type="project" value="TreeGrafter"/>
</dbReference>
<protein>
    <recommendedName>
        <fullName evidence="7">Diguanylate cyclase</fullName>
    </recommendedName>
</protein>
<dbReference type="RefSeq" id="WP_143088214.1">
    <property type="nucleotide sequence ID" value="NZ_BJYE01000020.1"/>
</dbReference>
<dbReference type="NCBIfam" id="TIGR00229">
    <property type="entry name" value="sensory_box"/>
    <property type="match status" value="2"/>
</dbReference>
<dbReference type="Pfam" id="PF13426">
    <property type="entry name" value="PAS_9"/>
    <property type="match status" value="2"/>
</dbReference>
<dbReference type="GO" id="GO:0052621">
    <property type="term" value="F:diguanylate cyclase activity"/>
    <property type="evidence" value="ECO:0007669"/>
    <property type="project" value="TreeGrafter"/>
</dbReference>
<evidence type="ECO:0000259" key="2">
    <source>
        <dbReference type="PROSITE" id="PS50112"/>
    </source>
</evidence>
<feature type="transmembrane region" description="Helical" evidence="1">
    <location>
        <begin position="192"/>
        <end position="211"/>
    </location>
</feature>
<keyword evidence="1" id="KW-0472">Membrane</keyword>
<feature type="transmembrane region" description="Helical" evidence="1">
    <location>
        <begin position="154"/>
        <end position="172"/>
    </location>
</feature>
<comment type="caution">
    <text evidence="5">The sequence shown here is derived from an EMBL/GenBank/DDBJ whole genome shotgun (WGS) entry which is preliminary data.</text>
</comment>
<feature type="transmembrane region" description="Helical" evidence="1">
    <location>
        <begin position="6"/>
        <end position="25"/>
    </location>
</feature>